<dbReference type="CDD" id="cd01170">
    <property type="entry name" value="THZ_kinase"/>
    <property type="match status" value="1"/>
</dbReference>
<feature type="binding site" evidence="11">
    <location>
        <position position="126"/>
    </location>
    <ligand>
        <name>ATP</name>
        <dbReference type="ChEBI" id="CHEBI:30616"/>
    </ligand>
</feature>
<dbReference type="InterPro" id="IPR029056">
    <property type="entry name" value="Ribokinase-like"/>
</dbReference>
<feature type="binding site" evidence="11">
    <location>
        <position position="172"/>
    </location>
    <ligand>
        <name>ATP</name>
        <dbReference type="ChEBI" id="CHEBI:30616"/>
    </ligand>
</feature>
<keyword evidence="10 11" id="KW-0784">Thiamine biosynthesis</keyword>
<dbReference type="PRINTS" id="PR01099">
    <property type="entry name" value="HYETHTZKNASE"/>
</dbReference>
<dbReference type="SUPFAM" id="SSF53613">
    <property type="entry name" value="Ribokinase-like"/>
    <property type="match status" value="1"/>
</dbReference>
<organism evidence="12 13">
    <name type="scientific">Halonotius aquaticus</name>
    <dbReference type="NCBI Taxonomy" id="2216978"/>
    <lineage>
        <taxon>Archaea</taxon>
        <taxon>Methanobacteriati</taxon>
        <taxon>Methanobacteriota</taxon>
        <taxon>Stenosarchaea group</taxon>
        <taxon>Halobacteria</taxon>
        <taxon>Halobacteriales</taxon>
        <taxon>Haloferacaceae</taxon>
        <taxon>Halonotius</taxon>
    </lineage>
</organism>
<comment type="cofactor">
    <cofactor evidence="2 11">
        <name>Mg(2+)</name>
        <dbReference type="ChEBI" id="CHEBI:18420"/>
    </cofactor>
</comment>
<comment type="catalytic activity">
    <reaction evidence="1 11">
        <text>5-(2-hydroxyethyl)-4-methylthiazole + ATP = 4-methyl-5-(2-phosphooxyethyl)-thiazole + ADP + H(+)</text>
        <dbReference type="Rhea" id="RHEA:24212"/>
        <dbReference type="ChEBI" id="CHEBI:15378"/>
        <dbReference type="ChEBI" id="CHEBI:17957"/>
        <dbReference type="ChEBI" id="CHEBI:30616"/>
        <dbReference type="ChEBI" id="CHEBI:58296"/>
        <dbReference type="ChEBI" id="CHEBI:456216"/>
        <dbReference type="EC" id="2.7.1.50"/>
    </reaction>
</comment>
<protein>
    <recommendedName>
        <fullName evidence="11">Hydroxyethylthiazole kinase</fullName>
        <ecNumber evidence="11">2.7.1.50</ecNumber>
    </recommendedName>
    <alternativeName>
        <fullName evidence="11">4-methyl-5-beta-hydroxyethylthiazole kinase</fullName>
        <shortName evidence="11">TH kinase</shortName>
        <shortName evidence="11">Thz kinase</shortName>
    </alternativeName>
</protein>
<dbReference type="Gene3D" id="3.40.1190.20">
    <property type="match status" value="1"/>
</dbReference>
<dbReference type="GO" id="GO:0009229">
    <property type="term" value="P:thiamine diphosphate biosynthetic process"/>
    <property type="evidence" value="ECO:0007669"/>
    <property type="project" value="UniProtKB-UniRule"/>
</dbReference>
<keyword evidence="5 11" id="KW-0479">Metal-binding</keyword>
<comment type="function">
    <text evidence="11">Catalyzes the phosphorylation of the hydroxyl group of 4-methyl-5-beta-hydroxyethylthiazole (THZ).</text>
</comment>
<dbReference type="GO" id="GO:0004417">
    <property type="term" value="F:hydroxyethylthiazole kinase activity"/>
    <property type="evidence" value="ECO:0007669"/>
    <property type="project" value="UniProtKB-UniRule"/>
</dbReference>
<keyword evidence="8 11" id="KW-0067">ATP-binding</keyword>
<dbReference type="EMBL" id="QKNY01000018">
    <property type="protein sequence ID" value="RJX42426.1"/>
    <property type="molecule type" value="Genomic_DNA"/>
</dbReference>
<evidence type="ECO:0000256" key="6">
    <source>
        <dbReference type="ARBA" id="ARBA00022741"/>
    </source>
</evidence>
<dbReference type="Proteomes" id="UP000276588">
    <property type="component" value="Unassembled WGS sequence"/>
</dbReference>
<dbReference type="Pfam" id="PF02110">
    <property type="entry name" value="HK"/>
    <property type="match status" value="1"/>
</dbReference>
<dbReference type="RefSeq" id="WP_120103735.1">
    <property type="nucleotide sequence ID" value="NZ_QKNY01000018.1"/>
</dbReference>
<proteinExistence type="inferred from homology"/>
<keyword evidence="9 11" id="KW-0460">Magnesium</keyword>
<dbReference type="AlphaFoldDB" id="A0A3A6Q9B7"/>
<accession>A0A3A6Q9B7</accession>
<evidence type="ECO:0000313" key="13">
    <source>
        <dbReference type="Proteomes" id="UP000276588"/>
    </source>
</evidence>
<keyword evidence="7 11" id="KW-0418">Kinase</keyword>
<comment type="caution">
    <text evidence="12">The sequence shown here is derived from an EMBL/GenBank/DDBJ whole genome shotgun (WGS) entry which is preliminary data.</text>
</comment>
<feature type="binding site" evidence="11">
    <location>
        <position position="199"/>
    </location>
    <ligand>
        <name>substrate</name>
    </ligand>
</feature>
<evidence type="ECO:0000256" key="1">
    <source>
        <dbReference type="ARBA" id="ARBA00001771"/>
    </source>
</evidence>
<dbReference type="GO" id="GO:0000287">
    <property type="term" value="F:magnesium ion binding"/>
    <property type="evidence" value="ECO:0007669"/>
    <property type="project" value="UniProtKB-UniRule"/>
</dbReference>
<evidence type="ECO:0000256" key="8">
    <source>
        <dbReference type="ARBA" id="ARBA00022840"/>
    </source>
</evidence>
<sequence length="278" mass="28504">MTEVSVSPAALAESLTSLRATEPLIQHLTNRVTINDVANSTLHWGALPVMADGPNDGPEMAHGASAVLLNTGQVNDSLSEAIYETGLAANELGVPVILDPVGMGSTPTRNELVERLLADVDFAAIKGNYGEISALAGAEAEVKGVESVGEYDEIADTAQAVADSADTVVVASGETDIVATADAAYRVAAGDEMMGEVVGTGCILGGTVATFCGGLDDTLTAALHATLAFGLVGERAAGDEYSGPASYHTNLLDGIWNLTPEAASDLYVDLDDRVERIA</sequence>
<evidence type="ECO:0000256" key="2">
    <source>
        <dbReference type="ARBA" id="ARBA00001946"/>
    </source>
</evidence>
<gene>
    <name evidence="11" type="primary">thiM</name>
    <name evidence="12" type="ORF">DM826_12375</name>
</gene>
<dbReference type="GO" id="GO:0005524">
    <property type="term" value="F:ATP binding"/>
    <property type="evidence" value="ECO:0007669"/>
    <property type="project" value="UniProtKB-UniRule"/>
</dbReference>
<dbReference type="PIRSF" id="PIRSF000513">
    <property type="entry name" value="Thz_kinase"/>
    <property type="match status" value="1"/>
</dbReference>
<evidence type="ECO:0000256" key="7">
    <source>
        <dbReference type="ARBA" id="ARBA00022777"/>
    </source>
</evidence>
<evidence type="ECO:0000256" key="3">
    <source>
        <dbReference type="ARBA" id="ARBA00004868"/>
    </source>
</evidence>
<name>A0A3A6Q9B7_9EURY</name>
<dbReference type="GO" id="GO:0009228">
    <property type="term" value="P:thiamine biosynthetic process"/>
    <property type="evidence" value="ECO:0007669"/>
    <property type="project" value="UniProtKB-KW"/>
</dbReference>
<dbReference type="NCBIfam" id="NF006830">
    <property type="entry name" value="PRK09355.1"/>
    <property type="match status" value="1"/>
</dbReference>
<keyword evidence="6 11" id="KW-0547">Nucleotide-binding</keyword>
<reference evidence="12 13" key="1">
    <citation type="submission" date="2018-06" db="EMBL/GenBank/DDBJ databases">
        <title>Halonotius sp. F13-13 a new haloarchaeeon isolated from a solar saltern from Isla Cristina, Huelva, Spain.</title>
        <authorList>
            <person name="Duran-Viseras A."/>
            <person name="Sanchez-Porro C."/>
            <person name="Ventosa A."/>
        </authorList>
    </citation>
    <scope>NUCLEOTIDE SEQUENCE [LARGE SCALE GENOMIC DNA]</scope>
    <source>
        <strain evidence="12 13">F13-13</strain>
    </source>
</reference>
<evidence type="ECO:0000256" key="10">
    <source>
        <dbReference type="ARBA" id="ARBA00022977"/>
    </source>
</evidence>
<keyword evidence="4 11" id="KW-0808">Transferase</keyword>
<comment type="pathway">
    <text evidence="3 11">Cofactor biosynthesis; thiamine diphosphate biosynthesis; 4-methyl-5-(2-phosphoethyl)-thiazole from 5-(2-hydroxyethyl)-4-methylthiazole: step 1/1.</text>
</comment>
<dbReference type="UniPathway" id="UPA00060">
    <property type="reaction ID" value="UER00139"/>
</dbReference>
<dbReference type="InterPro" id="IPR000417">
    <property type="entry name" value="Hyethyz_kinase"/>
</dbReference>
<evidence type="ECO:0000256" key="11">
    <source>
        <dbReference type="HAMAP-Rule" id="MF_00228"/>
    </source>
</evidence>
<dbReference type="HAMAP" id="MF_00228">
    <property type="entry name" value="Thz_kinase"/>
    <property type="match status" value="1"/>
</dbReference>
<evidence type="ECO:0000256" key="5">
    <source>
        <dbReference type="ARBA" id="ARBA00022723"/>
    </source>
</evidence>
<evidence type="ECO:0000313" key="12">
    <source>
        <dbReference type="EMBL" id="RJX42426.1"/>
    </source>
</evidence>
<evidence type="ECO:0000256" key="4">
    <source>
        <dbReference type="ARBA" id="ARBA00022679"/>
    </source>
</evidence>
<keyword evidence="13" id="KW-1185">Reference proteome</keyword>
<feature type="binding site" evidence="11">
    <location>
        <position position="50"/>
    </location>
    <ligand>
        <name>substrate</name>
    </ligand>
</feature>
<evidence type="ECO:0000256" key="9">
    <source>
        <dbReference type="ARBA" id="ARBA00022842"/>
    </source>
</evidence>
<comment type="similarity">
    <text evidence="11">Belongs to the Thz kinase family.</text>
</comment>
<dbReference type="OrthoDB" id="214286at2157"/>
<dbReference type="EC" id="2.7.1.50" evidence="11"/>